<accession>A0A1Q9BXP6</accession>
<evidence type="ECO:0000313" key="2">
    <source>
        <dbReference type="EMBL" id="OLP75453.1"/>
    </source>
</evidence>
<organism evidence="2 3">
    <name type="scientific">Symbiodinium microadriaticum</name>
    <name type="common">Dinoflagellate</name>
    <name type="synonym">Zooxanthella microadriatica</name>
    <dbReference type="NCBI Taxonomy" id="2951"/>
    <lineage>
        <taxon>Eukaryota</taxon>
        <taxon>Sar</taxon>
        <taxon>Alveolata</taxon>
        <taxon>Dinophyceae</taxon>
        <taxon>Suessiales</taxon>
        <taxon>Symbiodiniaceae</taxon>
        <taxon>Symbiodinium</taxon>
    </lineage>
</organism>
<proteinExistence type="predicted"/>
<feature type="region of interest" description="Disordered" evidence="1">
    <location>
        <begin position="1"/>
        <end position="52"/>
    </location>
</feature>
<comment type="caution">
    <text evidence="2">The sequence shown here is derived from an EMBL/GenBank/DDBJ whole genome shotgun (WGS) entry which is preliminary data.</text>
</comment>
<dbReference type="Proteomes" id="UP000186817">
    <property type="component" value="Unassembled WGS sequence"/>
</dbReference>
<keyword evidence="3" id="KW-1185">Reference proteome</keyword>
<feature type="compositionally biased region" description="Basic and acidic residues" evidence="1">
    <location>
        <begin position="14"/>
        <end position="23"/>
    </location>
</feature>
<evidence type="ECO:0000313" key="3">
    <source>
        <dbReference type="Proteomes" id="UP000186817"/>
    </source>
</evidence>
<gene>
    <name evidence="2" type="ORF">AK812_SmicGene44742</name>
</gene>
<evidence type="ECO:0000256" key="1">
    <source>
        <dbReference type="SAM" id="MobiDB-lite"/>
    </source>
</evidence>
<dbReference type="OrthoDB" id="426645at2759"/>
<sequence>MAVEDEMLPSQGEGAKRKPEHQGKRPPGKGTGKGRGRQRGSGTDNNQGRLTHHQPDLLDMLIKLVLRHEAFLGRLQQDMVYIFTFKNQPNAPDSLLPVLYKVSQEWREKYQTNPSSLDRSLRVTILLCLLTELLQRHRRLEANGAEEALKAIKGAGWMTEDGKGVHQVWSHAEAKLVTDEARGTMTLAEGTEHIRTMLGLLAQPEILLKFAATRPLAQEMSGHQISFICELSLRHPAADQMYAMMGKLVGNAMLHLVGLRIHSSRGRISELAAQIQERLYSRCCA</sequence>
<feature type="compositionally biased region" description="Basic residues" evidence="1">
    <location>
        <begin position="24"/>
        <end position="38"/>
    </location>
</feature>
<name>A0A1Q9BXP6_SYMMI</name>
<dbReference type="EMBL" id="LSRX01002473">
    <property type="protein sequence ID" value="OLP75453.1"/>
    <property type="molecule type" value="Genomic_DNA"/>
</dbReference>
<protein>
    <submittedName>
        <fullName evidence="2">Uncharacterized protein</fullName>
    </submittedName>
</protein>
<reference evidence="2 3" key="1">
    <citation type="submission" date="2016-02" db="EMBL/GenBank/DDBJ databases">
        <title>Genome analysis of coral dinoflagellate symbionts highlights evolutionary adaptations to a symbiotic lifestyle.</title>
        <authorList>
            <person name="Aranda M."/>
            <person name="Li Y."/>
            <person name="Liew Y.J."/>
            <person name="Baumgarten S."/>
            <person name="Simakov O."/>
            <person name="Wilson M."/>
            <person name="Piel J."/>
            <person name="Ashoor H."/>
            <person name="Bougouffa S."/>
            <person name="Bajic V.B."/>
            <person name="Ryu T."/>
            <person name="Ravasi T."/>
            <person name="Bayer T."/>
            <person name="Micklem G."/>
            <person name="Kim H."/>
            <person name="Bhak J."/>
            <person name="Lajeunesse T.C."/>
            <person name="Voolstra C.R."/>
        </authorList>
    </citation>
    <scope>NUCLEOTIDE SEQUENCE [LARGE SCALE GENOMIC DNA]</scope>
    <source>
        <strain evidence="2 3">CCMP2467</strain>
    </source>
</reference>
<dbReference type="AlphaFoldDB" id="A0A1Q9BXP6"/>